<dbReference type="GO" id="GO:0016020">
    <property type="term" value="C:membrane"/>
    <property type="evidence" value="ECO:0007669"/>
    <property type="project" value="UniProtKB-SubCell"/>
</dbReference>
<dbReference type="PANTHER" id="PTHR16950:SF16">
    <property type="entry name" value="ZINC TRANSPORTER ZIP13"/>
    <property type="match status" value="1"/>
</dbReference>
<dbReference type="PANTHER" id="PTHR16950">
    <property type="entry name" value="ZINC TRANSPORTER SLC39A7 HISTIDINE-RICH MEMBRANE PROTEIN KE4"/>
    <property type="match status" value="1"/>
</dbReference>
<sequence length="245" mass="27042">MLWILALGSSIIVSLISFIGVLFIFTKNLNKLLLILVSFAAGALIGDAFIHLIPEGFEEIQNSRIFSLLLVLGIIIFFSLEKFLSWRHCHIPTSKEHPHPLAMMNIIGDGIHNFMDGIIIGASYSVNFHIGITTTLAVILHEIPQEIGDFGVLLFAGMKKRNALFFNFISALFAVFGTIITLIIGPFIHNFSIYLIPVTAGGFIYIACSDLIPKLQGCELVKTSLLQLIFLLLGILLMFLLLLIG</sequence>
<reference evidence="6" key="1">
    <citation type="journal article" date="2020" name="mSystems">
        <title>Genome- and Community-Level Interaction Insights into Carbon Utilization and Element Cycling Functions of Hydrothermarchaeota in Hydrothermal Sediment.</title>
        <authorList>
            <person name="Zhou Z."/>
            <person name="Liu Y."/>
            <person name="Xu W."/>
            <person name="Pan J."/>
            <person name="Luo Z.H."/>
            <person name="Li M."/>
        </authorList>
    </citation>
    <scope>NUCLEOTIDE SEQUENCE [LARGE SCALE GENOMIC DNA]</scope>
    <source>
        <strain evidence="6">SpSt-780</strain>
    </source>
</reference>
<comment type="subcellular location">
    <subcellularLocation>
        <location evidence="1">Membrane</location>
        <topology evidence="1">Multi-pass membrane protein</topology>
    </subcellularLocation>
</comment>
<feature type="transmembrane region" description="Helical" evidence="5">
    <location>
        <begin position="6"/>
        <end position="25"/>
    </location>
</feature>
<keyword evidence="2 5" id="KW-0812">Transmembrane</keyword>
<dbReference type="EMBL" id="DTHG01000015">
    <property type="protein sequence ID" value="HGW91156.1"/>
    <property type="molecule type" value="Genomic_DNA"/>
</dbReference>
<feature type="transmembrane region" description="Helical" evidence="5">
    <location>
        <begin position="164"/>
        <end position="185"/>
    </location>
</feature>
<feature type="transmembrane region" description="Helical" evidence="5">
    <location>
        <begin position="224"/>
        <end position="244"/>
    </location>
</feature>
<comment type="caution">
    <text evidence="6">The sequence shown here is derived from an EMBL/GenBank/DDBJ whole genome shotgun (WGS) entry which is preliminary data.</text>
</comment>
<dbReference type="InterPro" id="IPR003689">
    <property type="entry name" value="ZIP"/>
</dbReference>
<dbReference type="Pfam" id="PF02535">
    <property type="entry name" value="Zip"/>
    <property type="match status" value="2"/>
</dbReference>
<evidence type="ECO:0000256" key="5">
    <source>
        <dbReference type="SAM" id="Phobius"/>
    </source>
</evidence>
<name>A0A7C4U6C4_UNCW3</name>
<evidence type="ECO:0000256" key="3">
    <source>
        <dbReference type="ARBA" id="ARBA00022989"/>
    </source>
</evidence>
<keyword evidence="4 5" id="KW-0472">Membrane</keyword>
<dbReference type="AlphaFoldDB" id="A0A7C4U6C4"/>
<accession>A0A7C4U6C4</accession>
<protein>
    <submittedName>
        <fullName evidence="6">ZIP family metal transporter</fullName>
    </submittedName>
</protein>
<gene>
    <name evidence="6" type="ORF">ENV67_01265</name>
</gene>
<dbReference type="GO" id="GO:0005385">
    <property type="term" value="F:zinc ion transmembrane transporter activity"/>
    <property type="evidence" value="ECO:0007669"/>
    <property type="project" value="TreeGrafter"/>
</dbReference>
<dbReference type="GO" id="GO:0006882">
    <property type="term" value="P:intracellular zinc ion homeostasis"/>
    <property type="evidence" value="ECO:0007669"/>
    <property type="project" value="TreeGrafter"/>
</dbReference>
<feature type="transmembrane region" description="Helical" evidence="5">
    <location>
        <begin position="32"/>
        <end position="53"/>
    </location>
</feature>
<evidence type="ECO:0000256" key="1">
    <source>
        <dbReference type="ARBA" id="ARBA00004141"/>
    </source>
</evidence>
<feature type="transmembrane region" description="Helical" evidence="5">
    <location>
        <begin position="191"/>
        <end position="212"/>
    </location>
</feature>
<keyword evidence="3 5" id="KW-1133">Transmembrane helix</keyword>
<proteinExistence type="predicted"/>
<evidence type="ECO:0000256" key="4">
    <source>
        <dbReference type="ARBA" id="ARBA00023136"/>
    </source>
</evidence>
<evidence type="ECO:0000256" key="2">
    <source>
        <dbReference type="ARBA" id="ARBA00022692"/>
    </source>
</evidence>
<feature type="transmembrane region" description="Helical" evidence="5">
    <location>
        <begin position="65"/>
        <end position="84"/>
    </location>
</feature>
<organism evidence="6">
    <name type="scientific">candidate division WOR-3 bacterium</name>
    <dbReference type="NCBI Taxonomy" id="2052148"/>
    <lineage>
        <taxon>Bacteria</taxon>
        <taxon>Bacteria division WOR-3</taxon>
    </lineage>
</organism>
<evidence type="ECO:0000313" key="6">
    <source>
        <dbReference type="EMBL" id="HGW91156.1"/>
    </source>
</evidence>